<sequence length="810" mass="85580">MKEAAEMSDVLTIVNMIPNLSSGETNQDSEPNLAVNPANPLEIAGTAFTPSPNAGSKNSPIFYSKDGGSTWSLKDLIAGTPVRDQTLRFATTSGNLYAGVLWGGGGISSINFDILRTNDFSGATTMFRMATRKNDDQPFVQAATVPSGPGAGKDRVYVGSNDHAPVNIPATVDQSLDAAIAAPATSTFVIEGRTVARDGFQTRPAIHLNGTVYALFYAVLPGFASFDVVVVRDDNWASGATPYTALTDPGDLNQGLRIATGINNPFLGLNIGQQRIGGDLSIAVDPNNSAVVYACWGDQTGGTYTLYVRKSTDSGATWSGNLRSIANATNPALAINEAGRLGFVYQQVTGLAPGQRWETMLELTTNDFGSISTYTLANTPASTPAAGFQPYIGDYLYMMAVGRSFYGIFSANNTPDNANFPNGVKFQRNANFTTKTLLATDNVTPVAVSIDPFFFKVTPGTGRVVTGIADKGNFGHVCLGSFTDEELTIDNGGTAMLSITSITSSSPDFLTPSVLSYPIKLGVGDAIELPIRFEPTGLGLKAAIITVFSNDPAGPHKVHVSGMAQGPKLNLLIADTGNFGHVCVGSFRDEPLILNNGSHCGLTVTGATSSSPDFLVPEALFYPLLIGAGASLPLPIRFAPKSFGAKGATITVTSTDPGSPHDILVKGEAPSGKLAVTGSLCFGGVKACCRTERVISICNVGECALHVTSVAFKRKSHHWKLVHNPFPATLQAGSCLALTVCYKANEHCPRACELIITSDDPTMPVRTLDVMAYTIWDECGCKHEGHEHHKCGCEECCDDCCDDDDKKDDE</sequence>
<dbReference type="InterPro" id="IPR013783">
    <property type="entry name" value="Ig-like_fold"/>
</dbReference>
<dbReference type="Gene3D" id="2.130.10.10">
    <property type="entry name" value="YVTN repeat-like/Quinoprotein amine dehydrogenase"/>
    <property type="match status" value="1"/>
</dbReference>
<dbReference type="SUPFAM" id="SSF110296">
    <property type="entry name" value="Oligoxyloglucan reducing end-specific cellobiohydrolase"/>
    <property type="match status" value="1"/>
</dbReference>
<gene>
    <name evidence="1" type="ORF">EB233_11630</name>
</gene>
<keyword evidence="2" id="KW-1185">Reference proteome</keyword>
<dbReference type="AlphaFoldDB" id="A0A6M7UIX5"/>
<dbReference type="Proteomes" id="UP000503339">
    <property type="component" value="Chromosome"/>
</dbReference>
<name>A0A6M7UIX5_9HYPH</name>
<dbReference type="SUPFAM" id="SSF50939">
    <property type="entry name" value="Sialidases"/>
    <property type="match status" value="1"/>
</dbReference>
<accession>A0A6M7UIX5</accession>
<evidence type="ECO:0000313" key="2">
    <source>
        <dbReference type="Proteomes" id="UP000503339"/>
    </source>
</evidence>
<dbReference type="EMBL" id="CP033361">
    <property type="protein sequence ID" value="QKC76110.1"/>
    <property type="molecule type" value="Genomic_DNA"/>
</dbReference>
<dbReference type="Gene3D" id="2.60.40.10">
    <property type="entry name" value="Immunoglobulins"/>
    <property type="match status" value="3"/>
</dbReference>
<dbReference type="NCBIfam" id="NF012200">
    <property type="entry name" value="choice_anch_D"/>
    <property type="match status" value="2"/>
</dbReference>
<evidence type="ECO:0000313" key="1">
    <source>
        <dbReference type="EMBL" id="QKC76110.1"/>
    </source>
</evidence>
<organism evidence="1 2">
    <name type="scientific">Mesorhizobium erdmanii</name>
    <dbReference type="NCBI Taxonomy" id="1777866"/>
    <lineage>
        <taxon>Bacteria</taxon>
        <taxon>Pseudomonadati</taxon>
        <taxon>Pseudomonadota</taxon>
        <taxon>Alphaproteobacteria</taxon>
        <taxon>Hyphomicrobiales</taxon>
        <taxon>Phyllobacteriaceae</taxon>
        <taxon>Mesorhizobium</taxon>
    </lineage>
</organism>
<proteinExistence type="predicted"/>
<dbReference type="InterPro" id="IPR036278">
    <property type="entry name" value="Sialidase_sf"/>
</dbReference>
<dbReference type="InterPro" id="IPR015943">
    <property type="entry name" value="WD40/YVTN_repeat-like_dom_sf"/>
</dbReference>
<reference evidence="1 2" key="1">
    <citation type="submission" date="2018-10" db="EMBL/GenBank/DDBJ databases">
        <authorList>
            <person name="Perry B.J."/>
            <person name="Sullivan J.T."/>
            <person name="Murphy R.J.T."/>
            <person name="Ramsay J.P."/>
            <person name="Ronson C.W."/>
        </authorList>
    </citation>
    <scope>NUCLEOTIDE SEQUENCE [LARGE SCALE GENOMIC DNA]</scope>
    <source>
        <strain evidence="1 2">NZP2014</strain>
    </source>
</reference>
<protein>
    <submittedName>
        <fullName evidence="1">Choice-of-anchor D domain-containing protein</fullName>
    </submittedName>
</protein>
<dbReference type="KEGG" id="merd:EB233_11630"/>